<organism evidence="1 2">
    <name type="scientific">Spiromyces aspiralis</name>
    <dbReference type="NCBI Taxonomy" id="68401"/>
    <lineage>
        <taxon>Eukaryota</taxon>
        <taxon>Fungi</taxon>
        <taxon>Fungi incertae sedis</taxon>
        <taxon>Zoopagomycota</taxon>
        <taxon>Kickxellomycotina</taxon>
        <taxon>Kickxellomycetes</taxon>
        <taxon>Kickxellales</taxon>
        <taxon>Kickxellaceae</taxon>
        <taxon>Spiromyces</taxon>
    </lineage>
</organism>
<keyword evidence="2" id="KW-1185">Reference proteome</keyword>
<reference evidence="1" key="1">
    <citation type="submission" date="2022-06" db="EMBL/GenBank/DDBJ databases">
        <title>Phylogenomic reconstructions and comparative analyses of Kickxellomycotina fungi.</title>
        <authorList>
            <person name="Reynolds N.K."/>
            <person name="Stajich J.E."/>
            <person name="Barry K."/>
            <person name="Grigoriev I.V."/>
            <person name="Crous P."/>
            <person name="Smith M.E."/>
        </authorList>
    </citation>
    <scope>NUCLEOTIDE SEQUENCE</scope>
    <source>
        <strain evidence="1">RSA 2271</strain>
    </source>
</reference>
<evidence type="ECO:0000313" key="1">
    <source>
        <dbReference type="EMBL" id="KAJ1669287.1"/>
    </source>
</evidence>
<dbReference type="Proteomes" id="UP001145114">
    <property type="component" value="Unassembled WGS sequence"/>
</dbReference>
<protein>
    <submittedName>
        <fullName evidence="1">Uncharacterized protein</fullName>
    </submittedName>
</protein>
<sequence>MEAKAKLGRVGEAVGRMYGESLPSSRTSQSRHPLTRSVAQSPIPSHPSQIRRDSISGPLPHSALIAAGLLTPTKNFPINYDADSPASDRVNNVFTRICGRKSSDSARQRPKSEAM</sequence>
<feature type="non-terminal residue" evidence="1">
    <location>
        <position position="115"/>
    </location>
</feature>
<evidence type="ECO:0000313" key="2">
    <source>
        <dbReference type="Proteomes" id="UP001145114"/>
    </source>
</evidence>
<comment type="caution">
    <text evidence="1">The sequence shown here is derived from an EMBL/GenBank/DDBJ whole genome shotgun (WGS) entry which is preliminary data.</text>
</comment>
<dbReference type="EMBL" id="JAMZIH010010036">
    <property type="protein sequence ID" value="KAJ1669287.1"/>
    <property type="molecule type" value="Genomic_DNA"/>
</dbReference>
<accession>A0ACC1H692</accession>
<proteinExistence type="predicted"/>
<gene>
    <name evidence="1" type="ORF">EV182_008830</name>
</gene>
<name>A0ACC1H692_9FUNG</name>